<evidence type="ECO:0000313" key="6">
    <source>
        <dbReference type="Proteomes" id="UP000533598"/>
    </source>
</evidence>
<comment type="caution">
    <text evidence="5">The sequence shown here is derived from an EMBL/GenBank/DDBJ whole genome shotgun (WGS) entry which is preliminary data.</text>
</comment>
<dbReference type="Proteomes" id="UP000533598">
    <property type="component" value="Unassembled WGS sequence"/>
</dbReference>
<dbReference type="InterPro" id="IPR006016">
    <property type="entry name" value="UspA"/>
</dbReference>
<accession>A0A7W7CFG1</accession>
<evidence type="ECO:0000259" key="4">
    <source>
        <dbReference type="Pfam" id="PF00582"/>
    </source>
</evidence>
<keyword evidence="6" id="KW-1185">Reference proteome</keyword>
<dbReference type="Pfam" id="PF00582">
    <property type="entry name" value="Usp"/>
    <property type="match status" value="2"/>
</dbReference>
<dbReference type="PANTHER" id="PTHR46268">
    <property type="entry name" value="STRESS RESPONSE PROTEIN NHAX"/>
    <property type="match status" value="1"/>
</dbReference>
<name>A0A7W7CFG1_9PSEU</name>
<sequence length="290" mass="30207">MSGPAARVVVGVDGSESALNAVLWAARECLRQHGVLRLVFAFHLPDWGLPELDGTVAEVRASLRRHAADCLAEAAEVARTVSVELPVEQRVCEEGAAAALIEESGRARLLVVGSRGLGGFAGLLLGSTALALSTHARSPVVVVRGCVPEHGRVVVGADGSPPGEQAIGFAFAAAAGRSAPVVAVLAWADAVLDRDPVPADWTGLAEEHHALLGQRLAGWAERYPEVRVQRLVVRDRPVRALLRAAEDAQLLVVGARGLGGFAGLLLGSTSRSLLLHAPCPTVVIRPPEPA</sequence>
<protein>
    <submittedName>
        <fullName evidence="5">Nucleotide-binding universal stress UspA family protein</fullName>
    </submittedName>
</protein>
<dbReference type="GO" id="GO:0005524">
    <property type="term" value="F:ATP binding"/>
    <property type="evidence" value="ECO:0007669"/>
    <property type="project" value="UniProtKB-KW"/>
</dbReference>
<keyword evidence="3" id="KW-0067">ATP-binding</keyword>
<dbReference type="SUPFAM" id="SSF52402">
    <property type="entry name" value="Adenine nucleotide alpha hydrolases-like"/>
    <property type="match status" value="2"/>
</dbReference>
<organism evidence="5 6">
    <name type="scientific">Crossiella cryophila</name>
    <dbReference type="NCBI Taxonomy" id="43355"/>
    <lineage>
        <taxon>Bacteria</taxon>
        <taxon>Bacillati</taxon>
        <taxon>Actinomycetota</taxon>
        <taxon>Actinomycetes</taxon>
        <taxon>Pseudonocardiales</taxon>
        <taxon>Pseudonocardiaceae</taxon>
        <taxon>Crossiella</taxon>
    </lineage>
</organism>
<reference evidence="5 6" key="1">
    <citation type="submission" date="2020-08" db="EMBL/GenBank/DDBJ databases">
        <title>Sequencing the genomes of 1000 actinobacteria strains.</title>
        <authorList>
            <person name="Klenk H.-P."/>
        </authorList>
    </citation>
    <scope>NUCLEOTIDE SEQUENCE [LARGE SCALE GENOMIC DNA]</scope>
    <source>
        <strain evidence="5 6">DSM 44230</strain>
    </source>
</reference>
<dbReference type="InterPro" id="IPR014729">
    <property type="entry name" value="Rossmann-like_a/b/a_fold"/>
</dbReference>
<dbReference type="RefSeq" id="WP_185005904.1">
    <property type="nucleotide sequence ID" value="NZ_BAAAUI010000009.1"/>
</dbReference>
<feature type="domain" description="UspA" evidence="4">
    <location>
        <begin position="152"/>
        <end position="285"/>
    </location>
</feature>
<evidence type="ECO:0000256" key="3">
    <source>
        <dbReference type="ARBA" id="ARBA00022840"/>
    </source>
</evidence>
<comment type="similarity">
    <text evidence="1">Belongs to the universal stress protein A family.</text>
</comment>
<keyword evidence="2" id="KW-0547">Nucleotide-binding</keyword>
<gene>
    <name evidence="5" type="ORF">HNR67_006365</name>
</gene>
<feature type="domain" description="UspA" evidence="4">
    <location>
        <begin position="7"/>
        <end position="144"/>
    </location>
</feature>
<dbReference type="PRINTS" id="PR01438">
    <property type="entry name" value="UNVRSLSTRESS"/>
</dbReference>
<proteinExistence type="inferred from homology"/>
<dbReference type="PANTHER" id="PTHR46268:SF27">
    <property type="entry name" value="UNIVERSAL STRESS PROTEIN RV2623"/>
    <property type="match status" value="1"/>
</dbReference>
<evidence type="ECO:0000256" key="1">
    <source>
        <dbReference type="ARBA" id="ARBA00008791"/>
    </source>
</evidence>
<evidence type="ECO:0000313" key="5">
    <source>
        <dbReference type="EMBL" id="MBB4680247.1"/>
    </source>
</evidence>
<evidence type="ECO:0000256" key="2">
    <source>
        <dbReference type="ARBA" id="ARBA00022741"/>
    </source>
</evidence>
<dbReference type="Gene3D" id="3.40.50.620">
    <property type="entry name" value="HUPs"/>
    <property type="match status" value="2"/>
</dbReference>
<dbReference type="AlphaFoldDB" id="A0A7W7CFG1"/>
<dbReference type="EMBL" id="JACHMH010000001">
    <property type="protein sequence ID" value="MBB4680247.1"/>
    <property type="molecule type" value="Genomic_DNA"/>
</dbReference>
<dbReference type="InterPro" id="IPR006015">
    <property type="entry name" value="Universal_stress_UspA"/>
</dbReference>